<evidence type="ECO:0000313" key="1">
    <source>
        <dbReference type="EMBL" id="KAG5605512.1"/>
    </source>
</evidence>
<accession>A0A9J5Z0J3</accession>
<feature type="non-terminal residue" evidence="1">
    <location>
        <position position="1"/>
    </location>
</feature>
<sequence length="103" mass="11578">DKYVSRHDLPNPISTPTEDLLAKIIDKEEGSYTIFQVMKSDVSTLSTTVISHSSSIKLLEENIVTQSGKILKNKILIDNMDAQKVVVDNESPKERVETQTKYV</sequence>
<gene>
    <name evidence="1" type="ORF">H5410_027004</name>
</gene>
<protein>
    <submittedName>
        <fullName evidence="1">Uncharacterized protein</fullName>
    </submittedName>
</protein>
<organism evidence="1 2">
    <name type="scientific">Solanum commersonii</name>
    <name type="common">Commerson's wild potato</name>
    <name type="synonym">Commerson's nightshade</name>
    <dbReference type="NCBI Taxonomy" id="4109"/>
    <lineage>
        <taxon>Eukaryota</taxon>
        <taxon>Viridiplantae</taxon>
        <taxon>Streptophyta</taxon>
        <taxon>Embryophyta</taxon>
        <taxon>Tracheophyta</taxon>
        <taxon>Spermatophyta</taxon>
        <taxon>Magnoliopsida</taxon>
        <taxon>eudicotyledons</taxon>
        <taxon>Gunneridae</taxon>
        <taxon>Pentapetalae</taxon>
        <taxon>asterids</taxon>
        <taxon>lamiids</taxon>
        <taxon>Solanales</taxon>
        <taxon>Solanaceae</taxon>
        <taxon>Solanoideae</taxon>
        <taxon>Solaneae</taxon>
        <taxon>Solanum</taxon>
    </lineage>
</organism>
<dbReference type="AlphaFoldDB" id="A0A9J5Z0J3"/>
<evidence type="ECO:0000313" key="2">
    <source>
        <dbReference type="Proteomes" id="UP000824120"/>
    </source>
</evidence>
<dbReference type="EMBL" id="JACXVP010000005">
    <property type="protein sequence ID" value="KAG5605512.1"/>
    <property type="molecule type" value="Genomic_DNA"/>
</dbReference>
<dbReference type="OrthoDB" id="1835723at2759"/>
<reference evidence="1 2" key="1">
    <citation type="submission" date="2020-09" db="EMBL/GenBank/DDBJ databases">
        <title>De no assembly of potato wild relative species, Solanum commersonii.</title>
        <authorList>
            <person name="Cho K."/>
        </authorList>
    </citation>
    <scope>NUCLEOTIDE SEQUENCE [LARGE SCALE GENOMIC DNA]</scope>
    <source>
        <strain evidence="1">LZ3.2</strain>
        <tissue evidence="1">Leaf</tissue>
    </source>
</reference>
<comment type="caution">
    <text evidence="1">The sequence shown here is derived from an EMBL/GenBank/DDBJ whole genome shotgun (WGS) entry which is preliminary data.</text>
</comment>
<keyword evidence="2" id="KW-1185">Reference proteome</keyword>
<dbReference type="Proteomes" id="UP000824120">
    <property type="component" value="Chromosome 5"/>
</dbReference>
<proteinExistence type="predicted"/>
<name>A0A9J5Z0J3_SOLCO</name>